<dbReference type="EMBL" id="DVFK01000066">
    <property type="protein sequence ID" value="HIQ67801.1"/>
    <property type="molecule type" value="Genomic_DNA"/>
</dbReference>
<reference evidence="1" key="2">
    <citation type="journal article" date="2021" name="PeerJ">
        <title>Extensive microbial diversity within the chicken gut microbiome revealed by metagenomics and culture.</title>
        <authorList>
            <person name="Gilroy R."/>
            <person name="Ravi A."/>
            <person name="Getino M."/>
            <person name="Pursley I."/>
            <person name="Horton D.L."/>
            <person name="Alikhan N.F."/>
            <person name="Baker D."/>
            <person name="Gharbi K."/>
            <person name="Hall N."/>
            <person name="Watson M."/>
            <person name="Adriaenssens E.M."/>
            <person name="Foster-Nyarko E."/>
            <person name="Jarju S."/>
            <person name="Secka A."/>
            <person name="Antonio M."/>
            <person name="Oren A."/>
            <person name="Chaudhuri R.R."/>
            <person name="La Ragione R."/>
            <person name="Hildebrand F."/>
            <person name="Pallen M.J."/>
        </authorList>
    </citation>
    <scope>NUCLEOTIDE SEQUENCE</scope>
    <source>
        <strain evidence="1">13361</strain>
    </source>
</reference>
<accession>A0A9D0Z3C3</accession>
<dbReference type="Proteomes" id="UP000886796">
    <property type="component" value="Unassembled WGS sequence"/>
</dbReference>
<name>A0A9D0Z3C3_9FIRM</name>
<sequence length="146" mass="16195">MGRRFYLGLGLLLLLLIGGLLLSAWVSRKISPLEQALEEAAGEAVTGDFSRAVRLTEEAQAGWEDFSRCFGLLTHHGLLADANTRFASLDPWRQAGEKEEFAVCCLELAGLLRQIGHVHQLELRTVLSGFRLQNRNFYGILDAITP</sequence>
<dbReference type="AlphaFoldDB" id="A0A9D0Z3C3"/>
<proteinExistence type="predicted"/>
<organism evidence="1 2">
    <name type="scientific">Candidatus Faecousia excrementigallinarum</name>
    <dbReference type="NCBI Taxonomy" id="2840806"/>
    <lineage>
        <taxon>Bacteria</taxon>
        <taxon>Bacillati</taxon>
        <taxon>Bacillota</taxon>
        <taxon>Clostridia</taxon>
        <taxon>Eubacteriales</taxon>
        <taxon>Oscillospiraceae</taxon>
        <taxon>Faecousia</taxon>
    </lineage>
</organism>
<evidence type="ECO:0000313" key="1">
    <source>
        <dbReference type="EMBL" id="HIQ67801.1"/>
    </source>
</evidence>
<comment type="caution">
    <text evidence="1">The sequence shown here is derived from an EMBL/GenBank/DDBJ whole genome shotgun (WGS) entry which is preliminary data.</text>
</comment>
<evidence type="ECO:0000313" key="2">
    <source>
        <dbReference type="Proteomes" id="UP000886796"/>
    </source>
</evidence>
<protein>
    <submittedName>
        <fullName evidence="1">DUF4363 family protein</fullName>
    </submittedName>
</protein>
<reference evidence="1" key="1">
    <citation type="submission" date="2020-10" db="EMBL/GenBank/DDBJ databases">
        <authorList>
            <person name="Gilroy R."/>
        </authorList>
    </citation>
    <scope>NUCLEOTIDE SEQUENCE</scope>
    <source>
        <strain evidence="1">13361</strain>
    </source>
</reference>
<gene>
    <name evidence="1" type="ORF">IAB74_04750</name>
</gene>